<dbReference type="Proteomes" id="UP000199470">
    <property type="component" value="Unassembled WGS sequence"/>
</dbReference>
<reference evidence="3 4" key="1">
    <citation type="submission" date="2016-10" db="EMBL/GenBank/DDBJ databases">
        <authorList>
            <person name="de Groot N.N."/>
        </authorList>
    </citation>
    <scope>NUCLEOTIDE SEQUENCE [LARGE SCALE GENOMIC DNA]</scope>
    <source>
        <strain evidence="3 4">ATCC 43154</strain>
    </source>
</reference>
<dbReference type="EMBL" id="FOTW01000014">
    <property type="protein sequence ID" value="SFM18442.1"/>
    <property type="molecule type" value="Genomic_DNA"/>
</dbReference>
<protein>
    <submittedName>
        <fullName evidence="3">Uncharacterized protein</fullName>
    </submittedName>
</protein>
<feature type="signal peptide" evidence="2">
    <location>
        <begin position="1"/>
        <end position="22"/>
    </location>
</feature>
<keyword evidence="4" id="KW-1185">Reference proteome</keyword>
<name>A0A1I4NSE6_9BURK</name>
<dbReference type="AlphaFoldDB" id="A0A1I4NSE6"/>
<proteinExistence type="predicted"/>
<gene>
    <name evidence="3" type="ORF">SAMN02982985_03097</name>
</gene>
<dbReference type="STRING" id="758825.SAMN02982985_03097"/>
<evidence type="ECO:0000256" key="1">
    <source>
        <dbReference type="SAM" id="MobiDB-lite"/>
    </source>
</evidence>
<keyword evidence="2" id="KW-0732">Signal</keyword>
<sequence>MKRLRFLLFAVAGVPLLASAQAARVDAATPQAGASAALPYQSAFAGYLPAPQSDVTPDKAWLQANSELAAAGGHAGHGMMHMHQDKAPAAGQATPQQAQQARQGHAAAQAAPAAAAAASHQGHHAAPSSARPSSDPHQGHAAPRPASPAADPHQGHHMQMKGQ</sequence>
<feature type="region of interest" description="Disordered" evidence="1">
    <location>
        <begin position="72"/>
        <end position="163"/>
    </location>
</feature>
<accession>A0A1I4NSE6</accession>
<feature type="compositionally biased region" description="Low complexity" evidence="1">
    <location>
        <begin position="72"/>
        <end position="152"/>
    </location>
</feature>
<organism evidence="3 4">
    <name type="scientific">Rugamonas rubra</name>
    <dbReference type="NCBI Taxonomy" id="758825"/>
    <lineage>
        <taxon>Bacteria</taxon>
        <taxon>Pseudomonadati</taxon>
        <taxon>Pseudomonadota</taxon>
        <taxon>Betaproteobacteria</taxon>
        <taxon>Burkholderiales</taxon>
        <taxon>Oxalobacteraceae</taxon>
        <taxon>Telluria group</taxon>
        <taxon>Rugamonas</taxon>
    </lineage>
</organism>
<evidence type="ECO:0000313" key="3">
    <source>
        <dbReference type="EMBL" id="SFM18442.1"/>
    </source>
</evidence>
<evidence type="ECO:0000256" key="2">
    <source>
        <dbReference type="SAM" id="SignalP"/>
    </source>
</evidence>
<feature type="chain" id="PRO_5011664785" evidence="2">
    <location>
        <begin position="23"/>
        <end position="163"/>
    </location>
</feature>
<dbReference type="RefSeq" id="WP_093388596.1">
    <property type="nucleotide sequence ID" value="NZ_FOTW01000014.1"/>
</dbReference>
<dbReference type="OrthoDB" id="8759774at2"/>
<evidence type="ECO:0000313" key="4">
    <source>
        <dbReference type="Proteomes" id="UP000199470"/>
    </source>
</evidence>